<evidence type="ECO:0000256" key="4">
    <source>
        <dbReference type="SAM" id="Phobius"/>
    </source>
</evidence>
<dbReference type="SMART" id="SM00325">
    <property type="entry name" value="RhoGEF"/>
    <property type="match status" value="1"/>
</dbReference>
<keyword evidence="1" id="KW-0433">Leucine-rich repeat</keyword>
<gene>
    <name evidence="7" type="ORF">AKO1_014189</name>
</gene>
<dbReference type="Proteomes" id="UP001431209">
    <property type="component" value="Unassembled WGS sequence"/>
</dbReference>
<keyword evidence="4" id="KW-1133">Transmembrane helix</keyword>
<name>A0AAW2Z2B2_9EUKA</name>
<evidence type="ECO:0000256" key="1">
    <source>
        <dbReference type="ARBA" id="ARBA00022614"/>
    </source>
</evidence>
<dbReference type="Pfam" id="PF13855">
    <property type="entry name" value="LRR_8"/>
    <property type="match status" value="1"/>
</dbReference>
<keyword evidence="4" id="KW-0472">Membrane</keyword>
<dbReference type="GO" id="GO:0005737">
    <property type="term" value="C:cytoplasm"/>
    <property type="evidence" value="ECO:0007669"/>
    <property type="project" value="TreeGrafter"/>
</dbReference>
<reference evidence="7 8" key="1">
    <citation type="submission" date="2024-03" db="EMBL/GenBank/DDBJ databases">
        <title>The Acrasis kona genome and developmental transcriptomes reveal deep origins of eukaryotic multicellular pathways.</title>
        <authorList>
            <person name="Sheikh S."/>
            <person name="Fu C.-J."/>
            <person name="Brown M.W."/>
            <person name="Baldauf S.L."/>
        </authorList>
    </citation>
    <scope>NUCLEOTIDE SEQUENCE [LARGE SCALE GENOMIC DNA]</scope>
    <source>
        <strain evidence="7 8">ATCC MYA-3509</strain>
    </source>
</reference>
<comment type="caution">
    <text evidence="7">The sequence shown here is derived from an EMBL/GenBank/DDBJ whole genome shotgun (WGS) entry which is preliminary data.</text>
</comment>
<evidence type="ECO:0000313" key="7">
    <source>
        <dbReference type="EMBL" id="KAL0482901.1"/>
    </source>
</evidence>
<dbReference type="PANTHER" id="PTHR12673:SF159">
    <property type="entry name" value="LD03170P"/>
    <property type="match status" value="1"/>
</dbReference>
<dbReference type="SMART" id="SM00364">
    <property type="entry name" value="LRR_BAC"/>
    <property type="match status" value="3"/>
</dbReference>
<protein>
    <submittedName>
        <fullName evidence="7">Uncharacterized protein</fullName>
    </submittedName>
</protein>
<evidence type="ECO:0000256" key="2">
    <source>
        <dbReference type="ARBA" id="ARBA00022737"/>
    </source>
</evidence>
<keyword evidence="4" id="KW-0812">Transmembrane</keyword>
<evidence type="ECO:0000259" key="5">
    <source>
        <dbReference type="PROSITE" id="PS50003"/>
    </source>
</evidence>
<dbReference type="InterPro" id="IPR032675">
    <property type="entry name" value="LRR_dom_sf"/>
</dbReference>
<dbReference type="SUPFAM" id="SSF52058">
    <property type="entry name" value="L domain-like"/>
    <property type="match status" value="1"/>
</dbReference>
<dbReference type="InterPro" id="IPR011993">
    <property type="entry name" value="PH-like_dom_sf"/>
</dbReference>
<accession>A0AAW2Z2B2</accession>
<dbReference type="Gene3D" id="3.80.10.10">
    <property type="entry name" value="Ribonuclease Inhibitor"/>
    <property type="match status" value="1"/>
</dbReference>
<dbReference type="InterPro" id="IPR001611">
    <property type="entry name" value="Leu-rich_rpt"/>
</dbReference>
<feature type="domain" description="DH" evidence="6">
    <location>
        <begin position="560"/>
        <end position="764"/>
    </location>
</feature>
<feature type="compositionally biased region" description="Polar residues" evidence="3">
    <location>
        <begin position="219"/>
        <end position="228"/>
    </location>
</feature>
<dbReference type="InterPro" id="IPR001849">
    <property type="entry name" value="PH_domain"/>
</dbReference>
<evidence type="ECO:0000313" key="8">
    <source>
        <dbReference type="Proteomes" id="UP001431209"/>
    </source>
</evidence>
<keyword evidence="2" id="KW-0677">Repeat</keyword>
<dbReference type="InterPro" id="IPR003591">
    <property type="entry name" value="Leu-rich_rpt_typical-subtyp"/>
</dbReference>
<dbReference type="Pfam" id="PF00621">
    <property type="entry name" value="RhoGEF"/>
    <property type="match status" value="1"/>
</dbReference>
<proteinExistence type="predicted"/>
<dbReference type="PROSITE" id="PS51450">
    <property type="entry name" value="LRR"/>
    <property type="match status" value="3"/>
</dbReference>
<dbReference type="InterPro" id="IPR051092">
    <property type="entry name" value="FYVE_RhoGEF_PH"/>
</dbReference>
<feature type="transmembrane region" description="Helical" evidence="4">
    <location>
        <begin position="20"/>
        <end position="44"/>
    </location>
</feature>
<keyword evidence="8" id="KW-1185">Reference proteome</keyword>
<dbReference type="InterPro" id="IPR035899">
    <property type="entry name" value="DBL_dom_sf"/>
</dbReference>
<dbReference type="Gene3D" id="1.20.900.10">
    <property type="entry name" value="Dbl homology (DH) domain"/>
    <property type="match status" value="1"/>
</dbReference>
<dbReference type="SMART" id="SM00369">
    <property type="entry name" value="LRR_TYP"/>
    <property type="match status" value="4"/>
</dbReference>
<feature type="compositionally biased region" description="Acidic residues" evidence="3">
    <location>
        <begin position="979"/>
        <end position="991"/>
    </location>
</feature>
<dbReference type="EMBL" id="JAOPGA020000904">
    <property type="protein sequence ID" value="KAL0482901.1"/>
    <property type="molecule type" value="Genomic_DNA"/>
</dbReference>
<evidence type="ECO:0000256" key="3">
    <source>
        <dbReference type="SAM" id="MobiDB-lite"/>
    </source>
</evidence>
<dbReference type="Pfam" id="PF00560">
    <property type="entry name" value="LRR_1"/>
    <property type="match status" value="2"/>
</dbReference>
<feature type="region of interest" description="Disordered" evidence="3">
    <location>
        <begin position="188"/>
        <end position="240"/>
    </location>
</feature>
<organism evidence="7 8">
    <name type="scientific">Acrasis kona</name>
    <dbReference type="NCBI Taxonomy" id="1008807"/>
    <lineage>
        <taxon>Eukaryota</taxon>
        <taxon>Discoba</taxon>
        <taxon>Heterolobosea</taxon>
        <taxon>Tetramitia</taxon>
        <taxon>Eutetramitia</taxon>
        <taxon>Acrasidae</taxon>
        <taxon>Acrasis</taxon>
    </lineage>
</organism>
<dbReference type="GO" id="GO:0005085">
    <property type="term" value="F:guanyl-nucleotide exchange factor activity"/>
    <property type="evidence" value="ECO:0007669"/>
    <property type="project" value="InterPro"/>
</dbReference>
<dbReference type="Gene3D" id="2.30.29.30">
    <property type="entry name" value="Pleckstrin-homology domain (PH domain)/Phosphotyrosine-binding domain (PTB)"/>
    <property type="match status" value="1"/>
</dbReference>
<dbReference type="AlphaFoldDB" id="A0AAW2Z2B2"/>
<feature type="region of interest" description="Disordered" evidence="3">
    <location>
        <begin position="969"/>
        <end position="991"/>
    </location>
</feature>
<evidence type="ECO:0000259" key="6">
    <source>
        <dbReference type="PROSITE" id="PS50010"/>
    </source>
</evidence>
<dbReference type="PROSITE" id="PS50010">
    <property type="entry name" value="DH_2"/>
    <property type="match status" value="1"/>
</dbReference>
<dbReference type="PROSITE" id="PS50003">
    <property type="entry name" value="PH_DOMAIN"/>
    <property type="match status" value="1"/>
</dbReference>
<dbReference type="SUPFAM" id="SSF50729">
    <property type="entry name" value="PH domain-like"/>
    <property type="match status" value="1"/>
</dbReference>
<sequence>MTQTDEEAGSILFKVSNEFLILFLMLSTAFFMYPSVVKSLIFVFEDALEQIQVVIDTPKLILQQYENNRKLPPPINEEDESYFSVDSEDESECSVIIKRNAPLPIKKILVDQDTQVSEIDFQTMDLRVKQPFRHKYNYETKRTDFNGDIQDRIGRNPPAPLKSITRRKKFLKVETPSALGLLQRTMSISPLAGTPTPKNENEMYEDDTVTDDQTETESDLVSPSQRALESNKELDEDDTENLLTERDLDMEQTTAKIRTERISSIDSGDFESWVQESKSVDTKASIQITIQRLIDQIKKSNLIEEPRVQITKDLNQSLVSRSLSIIPTQLMGAIHVTTLDLSQNQLTMLPNWFCDTLVSLTSLNLSHNSFFDLPEKFAALKNLKELDLSYNKFEYIPSSLLSSNVLGSIDISHNSLLTIQYDVQRLRSTLTELNISYNSLTELPDDLRHMKRLRYFKFSENNLSFHTLNSITSKINLEEPKPKITNSFRSNQRSNSIVGPRASISTDIPKEILESTSTNLSASLPILTTSSSSFNDHLTSSHHHQPTSTITPSASISVPPRILLLLELLESERKYVRYLNVFHEMYHIPLTVDLKTTSTEHDFFVSESDIDIIIPETMPAILTFERSFYVELRTRISQEISHLLIKSDSQDDILISDLFSLRSIHFTKLYTCYPDYLDRSLELLREIKHDNFELDKYFKQLSRLPLCEGMTIENLLILPTTRIARLCFLLQNIYNHTPTSNPDRRGLQSALKMLRSCEKHWSESMRQVNNKHKMIDVARRLKMTDLCTPGRFLIREGKLLLSPNKGIGDFKKELAKQFSKKEVSVGGLNPYWEMMKNRLSNIHGTGTDMGSIWEVRLTEESVTVFLFSDVVVIKDNNLIHKLVARPTLYELRGAKFVNDECVVDGLSPREGEALSTSAPVGNTVYDVSVNEDCKFYVELSNKRRLAFVAESAEERASWVNDFSKVISDLGNADNSDSSEGSEDDELELLEL</sequence>
<dbReference type="PANTHER" id="PTHR12673">
    <property type="entry name" value="FACIOGENITAL DYSPLASIA PROTEIN"/>
    <property type="match status" value="1"/>
</dbReference>
<feature type="compositionally biased region" description="Acidic residues" evidence="3">
    <location>
        <begin position="202"/>
        <end position="218"/>
    </location>
</feature>
<feature type="domain" description="PH" evidence="5">
    <location>
        <begin position="935"/>
        <end position="967"/>
    </location>
</feature>
<dbReference type="InterPro" id="IPR000219">
    <property type="entry name" value="DH_dom"/>
</dbReference>
<dbReference type="SUPFAM" id="SSF48065">
    <property type="entry name" value="DBL homology domain (DH-domain)"/>
    <property type="match status" value="1"/>
</dbReference>